<dbReference type="GO" id="GO:0000150">
    <property type="term" value="F:DNA strand exchange activity"/>
    <property type="evidence" value="ECO:0007669"/>
    <property type="project" value="TreeGrafter"/>
</dbReference>
<dbReference type="PANTHER" id="PTHR22942:SF66">
    <property type="entry name" value="RE19845P"/>
    <property type="match status" value="1"/>
</dbReference>
<dbReference type="GO" id="GO:0006312">
    <property type="term" value="P:mitotic recombination"/>
    <property type="evidence" value="ECO:0007669"/>
    <property type="project" value="TreeGrafter"/>
</dbReference>
<dbReference type="GO" id="GO:0003697">
    <property type="term" value="F:single-stranded DNA binding"/>
    <property type="evidence" value="ECO:0007669"/>
    <property type="project" value="TreeGrafter"/>
</dbReference>
<keyword evidence="5" id="KW-1185">Reference proteome</keyword>
<protein>
    <recommendedName>
        <fullName evidence="3">RecA family profile 1 domain-containing protein</fullName>
    </recommendedName>
</protein>
<name>A0A4Y7QHT9_9AGAM</name>
<dbReference type="GO" id="GO:0003690">
    <property type="term" value="F:double-stranded DNA binding"/>
    <property type="evidence" value="ECO:0007669"/>
    <property type="project" value="TreeGrafter"/>
</dbReference>
<reference evidence="4 5" key="1">
    <citation type="submission" date="2018-06" db="EMBL/GenBank/DDBJ databases">
        <title>A transcriptomic atlas of mushroom development highlights an independent origin of complex multicellularity.</title>
        <authorList>
            <consortium name="DOE Joint Genome Institute"/>
            <person name="Krizsan K."/>
            <person name="Almasi E."/>
            <person name="Merenyi Z."/>
            <person name="Sahu N."/>
            <person name="Viragh M."/>
            <person name="Koszo T."/>
            <person name="Mondo S."/>
            <person name="Kiss B."/>
            <person name="Balint B."/>
            <person name="Kues U."/>
            <person name="Barry K."/>
            <person name="Hegedus J.C."/>
            <person name="Henrissat B."/>
            <person name="Johnson J."/>
            <person name="Lipzen A."/>
            <person name="Ohm R."/>
            <person name="Nagy I."/>
            <person name="Pangilinan J."/>
            <person name="Yan J."/>
            <person name="Xiong Y."/>
            <person name="Grigoriev I.V."/>
            <person name="Hibbett D.S."/>
            <person name="Nagy L.G."/>
        </authorList>
    </citation>
    <scope>NUCLEOTIDE SEQUENCE [LARGE SCALE GENOMIC DNA]</scope>
    <source>
        <strain evidence="4 5">SZMC22713</strain>
    </source>
</reference>
<evidence type="ECO:0000256" key="2">
    <source>
        <dbReference type="ARBA" id="ARBA00022840"/>
    </source>
</evidence>
<dbReference type="VEuPathDB" id="FungiDB:BD410DRAFT_704989"/>
<dbReference type="GO" id="GO:0061982">
    <property type="term" value="P:meiosis I cell cycle process"/>
    <property type="evidence" value="ECO:0007669"/>
    <property type="project" value="UniProtKB-ARBA"/>
</dbReference>
<feature type="non-terminal residue" evidence="4">
    <location>
        <position position="1"/>
    </location>
</feature>
<evidence type="ECO:0000313" key="4">
    <source>
        <dbReference type="EMBL" id="TDL27207.1"/>
    </source>
</evidence>
<dbReference type="Gene3D" id="3.40.50.300">
    <property type="entry name" value="P-loop containing nucleotide triphosphate hydrolases"/>
    <property type="match status" value="1"/>
</dbReference>
<dbReference type="STRING" id="50990.A0A4Y7QHT9"/>
<dbReference type="OrthoDB" id="1861185at2759"/>
<dbReference type="InterPro" id="IPR020588">
    <property type="entry name" value="RecA_ATP-bd"/>
</dbReference>
<proteinExistence type="predicted"/>
<dbReference type="Proteomes" id="UP000294933">
    <property type="component" value="Unassembled WGS sequence"/>
</dbReference>
<dbReference type="SUPFAM" id="SSF52540">
    <property type="entry name" value="P-loop containing nucleoside triphosphate hydrolases"/>
    <property type="match status" value="1"/>
</dbReference>
<keyword evidence="2" id="KW-0067">ATP-binding</keyword>
<dbReference type="GO" id="GO:0005524">
    <property type="term" value="F:ATP binding"/>
    <property type="evidence" value="ECO:0007669"/>
    <property type="project" value="UniProtKB-KW"/>
</dbReference>
<gene>
    <name evidence="4" type="ORF">BD410DRAFT_704989</name>
</gene>
<dbReference type="EMBL" id="ML170159">
    <property type="protein sequence ID" value="TDL27207.1"/>
    <property type="molecule type" value="Genomic_DNA"/>
</dbReference>
<dbReference type="PROSITE" id="PS50162">
    <property type="entry name" value="RECA_2"/>
    <property type="match status" value="1"/>
</dbReference>
<keyword evidence="1" id="KW-0547">Nucleotide-binding</keyword>
<dbReference type="GO" id="GO:0000730">
    <property type="term" value="P:DNA recombinase assembly"/>
    <property type="evidence" value="ECO:0007669"/>
    <property type="project" value="TreeGrafter"/>
</dbReference>
<evidence type="ECO:0000313" key="5">
    <source>
        <dbReference type="Proteomes" id="UP000294933"/>
    </source>
</evidence>
<evidence type="ECO:0000256" key="1">
    <source>
        <dbReference type="ARBA" id="ARBA00022741"/>
    </source>
</evidence>
<feature type="domain" description="RecA family profile 1" evidence="3">
    <location>
        <begin position="47"/>
        <end position="165"/>
    </location>
</feature>
<dbReference type="InterPro" id="IPR027417">
    <property type="entry name" value="P-loop_NTPase"/>
</dbReference>
<organism evidence="4 5">
    <name type="scientific">Rickenella mellea</name>
    <dbReference type="NCBI Taxonomy" id="50990"/>
    <lineage>
        <taxon>Eukaryota</taxon>
        <taxon>Fungi</taxon>
        <taxon>Dikarya</taxon>
        <taxon>Basidiomycota</taxon>
        <taxon>Agaricomycotina</taxon>
        <taxon>Agaricomycetes</taxon>
        <taxon>Hymenochaetales</taxon>
        <taxon>Rickenellaceae</taxon>
        <taxon>Rickenella</taxon>
    </lineage>
</organism>
<dbReference type="Pfam" id="PF08423">
    <property type="entry name" value="Rad51"/>
    <property type="match status" value="1"/>
</dbReference>
<dbReference type="InterPro" id="IPR013632">
    <property type="entry name" value="Rad51_C"/>
</dbReference>
<accession>A0A4Y7QHT9</accession>
<dbReference type="PANTHER" id="PTHR22942">
    <property type="entry name" value="RECA/RAD51/RADA DNA STRAND-PAIRING FAMILY MEMBER"/>
    <property type="match status" value="1"/>
</dbReference>
<evidence type="ECO:0000259" key="3">
    <source>
        <dbReference type="PROSITE" id="PS50162"/>
    </source>
</evidence>
<dbReference type="GO" id="GO:0042148">
    <property type="term" value="P:DNA strand invasion"/>
    <property type="evidence" value="ECO:0007669"/>
    <property type="project" value="TreeGrafter"/>
</dbReference>
<dbReference type="AlphaFoldDB" id="A0A4Y7QHT9"/>
<feature type="non-terminal residue" evidence="4">
    <location>
        <position position="165"/>
    </location>
</feature>
<dbReference type="GO" id="GO:0140664">
    <property type="term" value="F:ATP-dependent DNA damage sensor activity"/>
    <property type="evidence" value="ECO:0007669"/>
    <property type="project" value="InterPro"/>
</dbReference>
<sequence>SELVLAFPQDVAKQLRLSLSDTQKIVGDVCNELSPAPRDLEEYMAEKQSKFTTGDAALDTMLGGGIQTGMVWELVGERQVASGKTQLALQLSLLVQVPTNLGGLSGSACYLTSSATLQTKRLNQLISEHPLLSTDVCGLSDIHTNMVSTVPILLHTLEVKLPLLV</sequence>